<organism evidence="2 4">
    <name type="scientific">Paraburkholderia ginsengiterrae</name>
    <dbReference type="NCBI Taxonomy" id="1462993"/>
    <lineage>
        <taxon>Bacteria</taxon>
        <taxon>Pseudomonadati</taxon>
        <taxon>Pseudomonadota</taxon>
        <taxon>Betaproteobacteria</taxon>
        <taxon>Burkholderiales</taxon>
        <taxon>Burkholderiaceae</taxon>
        <taxon>Paraburkholderia</taxon>
    </lineage>
</organism>
<evidence type="ECO:0000313" key="3">
    <source>
        <dbReference type="Proteomes" id="UP000077961"/>
    </source>
</evidence>
<proteinExistence type="predicted"/>
<reference evidence="3 4" key="1">
    <citation type="submission" date="2016-04" db="EMBL/GenBank/DDBJ databases">
        <title>Reclassification of Paraburkholderia panaciterrae (Farh et al. 2015) Dobritsa &amp; Samadpour 2016 as a later homotypic synonym of Paraburkholderia ginsengiterrae (Farh et al. 2015) Dobritsa &amp; Samadpour 2016.</title>
        <authorList>
            <person name="Dobritsa A.P."/>
            <person name="Kutumbaka K."/>
            <person name="Samadpour M."/>
        </authorList>
    </citation>
    <scope>NUCLEOTIDE SEQUENCE [LARGE SCALE GENOMIC DNA]</scope>
    <source>
        <strain evidence="2 4">DCY85</strain>
        <strain evidence="1 3">DCY85-1</strain>
    </source>
</reference>
<comment type="caution">
    <text evidence="2">The sequence shown here is derived from an EMBL/GenBank/DDBJ whole genome shotgun (WGS) entry which is preliminary data.</text>
</comment>
<evidence type="ECO:0000313" key="2">
    <source>
        <dbReference type="EMBL" id="OAJ52621.1"/>
    </source>
</evidence>
<evidence type="ECO:0000313" key="1">
    <source>
        <dbReference type="EMBL" id="OAJ52503.1"/>
    </source>
</evidence>
<dbReference type="OrthoDB" id="9181925at2"/>
<accession>A0A1A9MY48</accession>
<gene>
    <name evidence="1" type="ORF">A6V36_13940</name>
    <name evidence="2" type="ORF">A6V37_09260</name>
</gene>
<dbReference type="Proteomes" id="UP000078116">
    <property type="component" value="Unassembled WGS sequence"/>
</dbReference>
<sequence length="144" mass="16252">MNRERFLVKSYGDNPAGVTAGLVKLLELLPNHKDAVIVVPEMGKVSGTMLVPILGEDLSKRLIKNREILFDDGSRISLCAQATLKNYRRADAYLVLWGSKYAIQDVEALDRWKSLVLVTWMPEDSAEWEAENKVSVIYDDGRNQ</sequence>
<dbReference type="Proteomes" id="UP000077961">
    <property type="component" value="Unassembled WGS sequence"/>
</dbReference>
<dbReference type="RefSeq" id="WP_064271953.1">
    <property type="nucleotide sequence ID" value="NZ_LXJZ01000231.1"/>
</dbReference>
<evidence type="ECO:0000313" key="4">
    <source>
        <dbReference type="Proteomes" id="UP000078116"/>
    </source>
</evidence>
<dbReference type="AlphaFoldDB" id="A0A1A9MY48"/>
<name>A0A1A9MY48_9BURK</name>
<dbReference type="EMBL" id="LXKA01000371">
    <property type="protein sequence ID" value="OAJ52621.1"/>
    <property type="molecule type" value="Genomic_DNA"/>
</dbReference>
<protein>
    <submittedName>
        <fullName evidence="2">Uncharacterized protein</fullName>
    </submittedName>
</protein>
<keyword evidence="3" id="KW-1185">Reference proteome</keyword>
<dbReference type="EMBL" id="LXJZ01000231">
    <property type="protein sequence ID" value="OAJ52503.1"/>
    <property type="molecule type" value="Genomic_DNA"/>
</dbReference>